<evidence type="ECO:0000313" key="3">
    <source>
        <dbReference type="Proteomes" id="UP000014937"/>
    </source>
</evidence>
<dbReference type="Gene3D" id="3.10.350.10">
    <property type="entry name" value="LysM domain"/>
    <property type="match status" value="1"/>
</dbReference>
<dbReference type="AlphaFoldDB" id="R6WJU8"/>
<dbReference type="RefSeq" id="WP_021719172.1">
    <property type="nucleotide sequence ID" value="NZ_FR892743.1"/>
</dbReference>
<dbReference type="InterPro" id="IPR036779">
    <property type="entry name" value="LysM_dom_sf"/>
</dbReference>
<comment type="caution">
    <text evidence="2">The sequence shown here is derived from an EMBL/GenBank/DDBJ whole genome shotgun (WGS) entry which is preliminary data.</text>
</comment>
<name>R6WJU8_9FIRM</name>
<reference evidence="2" key="1">
    <citation type="submission" date="2012-11" db="EMBL/GenBank/DDBJ databases">
        <title>Dependencies among metagenomic species, viruses, plasmids and units of genetic variation.</title>
        <authorList>
            <person name="Nielsen H.B."/>
            <person name="Almeida M."/>
            <person name="Juncker A.S."/>
            <person name="Rasmussen S."/>
            <person name="Li J."/>
            <person name="Sunagawa S."/>
            <person name="Plichta D."/>
            <person name="Gautier L."/>
            <person name="Le Chatelier E."/>
            <person name="Peletier E."/>
            <person name="Bonde I."/>
            <person name="Nielsen T."/>
            <person name="Manichanh C."/>
            <person name="Arumugam M."/>
            <person name="Batto J."/>
            <person name="Santos M.B.Q.D."/>
            <person name="Blom N."/>
            <person name="Borruel N."/>
            <person name="Burgdorf K.S."/>
            <person name="Boumezbeur F."/>
            <person name="Casellas F."/>
            <person name="Dore J."/>
            <person name="Guarner F."/>
            <person name="Hansen T."/>
            <person name="Hildebrand F."/>
            <person name="Kaas R.S."/>
            <person name="Kennedy S."/>
            <person name="Kristiansen K."/>
            <person name="Kultima J.R."/>
            <person name="Leonard P."/>
            <person name="Levenez F."/>
            <person name="Lund O."/>
            <person name="Moumen B."/>
            <person name="Le Paslier D."/>
            <person name="Pons N."/>
            <person name="Pedersen O."/>
            <person name="Prifti E."/>
            <person name="Qin J."/>
            <person name="Raes J."/>
            <person name="Tap J."/>
            <person name="Tims S."/>
            <person name="Ussery D.W."/>
            <person name="Yamada T."/>
            <person name="MetaHit consortium"/>
            <person name="Renault P."/>
            <person name="Sicheritz-Ponten T."/>
            <person name="Bork P."/>
            <person name="Wang J."/>
            <person name="Brunak S."/>
            <person name="Ehrlich S.D."/>
        </authorList>
    </citation>
    <scope>NUCLEOTIDE SEQUENCE [LARGE SCALE GENOMIC DNA]</scope>
</reference>
<dbReference type="InterPro" id="IPR018392">
    <property type="entry name" value="LysM"/>
</dbReference>
<sequence>MKKVLQICVCIIFVWCCLSLIGGFSDSQVQRHTITHIVQEGETMYGIADKYFLLNKTRICFDEFWYNVSEDNKHLTANRRYLQPGDVVTVNYYTVKEQ</sequence>
<dbReference type="Proteomes" id="UP000014937">
    <property type="component" value="Unassembled WGS sequence"/>
</dbReference>
<evidence type="ECO:0000259" key="1">
    <source>
        <dbReference type="Pfam" id="PF01476"/>
    </source>
</evidence>
<dbReference type="Pfam" id="PF01476">
    <property type="entry name" value="LysM"/>
    <property type="match status" value="1"/>
</dbReference>
<proteinExistence type="predicted"/>
<accession>R6WJU8</accession>
<organism evidence="2 3">
    <name type="scientific">Phascolarctobacterium succinatutens CAG:287</name>
    <dbReference type="NCBI Taxonomy" id="1263101"/>
    <lineage>
        <taxon>Bacteria</taxon>
        <taxon>Bacillati</taxon>
        <taxon>Bacillota</taxon>
        <taxon>Negativicutes</taxon>
        <taxon>Acidaminococcales</taxon>
        <taxon>Acidaminococcaceae</taxon>
        <taxon>Phascolarctobacterium</taxon>
    </lineage>
</organism>
<dbReference type="HOGENOM" id="CLU_2331259_0_0_9"/>
<protein>
    <recommendedName>
        <fullName evidence="1">LysM domain-containing protein</fullName>
    </recommendedName>
</protein>
<gene>
    <name evidence="2" type="ORF">BN587_00045</name>
</gene>
<evidence type="ECO:0000313" key="2">
    <source>
        <dbReference type="EMBL" id="CDD09675.1"/>
    </source>
</evidence>
<feature type="domain" description="LysM" evidence="1">
    <location>
        <begin position="36"/>
        <end position="90"/>
    </location>
</feature>
<dbReference type="CDD" id="cd00118">
    <property type="entry name" value="LysM"/>
    <property type="match status" value="1"/>
</dbReference>
<dbReference type="EMBL" id="CBGL010000013">
    <property type="protein sequence ID" value="CDD09675.1"/>
    <property type="molecule type" value="Genomic_DNA"/>
</dbReference>